<evidence type="ECO:0000313" key="3">
    <source>
        <dbReference type="Proteomes" id="UP000266841"/>
    </source>
</evidence>
<proteinExistence type="predicted"/>
<dbReference type="AlphaFoldDB" id="K0T6Y1"/>
<dbReference type="Proteomes" id="UP000266841">
    <property type="component" value="Unassembled WGS sequence"/>
</dbReference>
<sequence>KSRRGGEAASNEEESRQVLNSTPKDPRRRHTVDYSLGDLLGGEAAASPDRRHAADYSLGDRLLESDLRQFRRAKSGESLTPKGRVFVRRADRTFTCAEFDGVNRQGMLRFRVDEAGSFKEISPEKLSSHVLAPTTGCDSPGCDSRTEAKVSPPSSPRTEAKVSPPSSPVVTERVDGKLEKIHKVGDCVIYQGRGGLSLATIQDVYLDDQLSPYYYIRLQDGSERQTDNEHICLADPSCFVQGMLKQL</sequence>
<feature type="non-terminal residue" evidence="2">
    <location>
        <position position="1"/>
    </location>
</feature>
<reference evidence="2 3" key="1">
    <citation type="journal article" date="2012" name="Genome Biol.">
        <title>Genome and low-iron response of an oceanic diatom adapted to chronic iron limitation.</title>
        <authorList>
            <person name="Lommer M."/>
            <person name="Specht M."/>
            <person name="Roy A.S."/>
            <person name="Kraemer L."/>
            <person name="Andreson R."/>
            <person name="Gutowska M.A."/>
            <person name="Wolf J."/>
            <person name="Bergner S.V."/>
            <person name="Schilhabel M.B."/>
            <person name="Klostermeier U.C."/>
            <person name="Beiko R.G."/>
            <person name="Rosenstiel P."/>
            <person name="Hippler M."/>
            <person name="Laroche J."/>
        </authorList>
    </citation>
    <scope>NUCLEOTIDE SEQUENCE [LARGE SCALE GENOMIC DNA]</scope>
    <source>
        <strain evidence="2 3">CCMP1005</strain>
    </source>
</reference>
<keyword evidence="3" id="KW-1185">Reference proteome</keyword>
<feature type="region of interest" description="Disordered" evidence="1">
    <location>
        <begin position="1"/>
        <end position="52"/>
    </location>
</feature>
<accession>K0T6Y1</accession>
<gene>
    <name evidence="2" type="ORF">THAOC_03767</name>
</gene>
<evidence type="ECO:0000256" key="1">
    <source>
        <dbReference type="SAM" id="MobiDB-lite"/>
    </source>
</evidence>
<dbReference type="EMBL" id="AGNL01003564">
    <property type="protein sequence ID" value="EJK74548.1"/>
    <property type="molecule type" value="Genomic_DNA"/>
</dbReference>
<protein>
    <submittedName>
        <fullName evidence="2">Uncharacterized protein</fullName>
    </submittedName>
</protein>
<evidence type="ECO:0000313" key="2">
    <source>
        <dbReference type="EMBL" id="EJK74548.1"/>
    </source>
</evidence>
<comment type="caution">
    <text evidence="2">The sequence shown here is derived from an EMBL/GenBank/DDBJ whole genome shotgun (WGS) entry which is preliminary data.</text>
</comment>
<organism evidence="2 3">
    <name type="scientific">Thalassiosira oceanica</name>
    <name type="common">Marine diatom</name>
    <dbReference type="NCBI Taxonomy" id="159749"/>
    <lineage>
        <taxon>Eukaryota</taxon>
        <taxon>Sar</taxon>
        <taxon>Stramenopiles</taxon>
        <taxon>Ochrophyta</taxon>
        <taxon>Bacillariophyta</taxon>
        <taxon>Coscinodiscophyceae</taxon>
        <taxon>Thalassiosirophycidae</taxon>
        <taxon>Thalassiosirales</taxon>
        <taxon>Thalassiosiraceae</taxon>
        <taxon>Thalassiosira</taxon>
    </lineage>
</organism>
<feature type="region of interest" description="Disordered" evidence="1">
    <location>
        <begin position="129"/>
        <end position="170"/>
    </location>
</feature>
<name>K0T6Y1_THAOC</name>